<evidence type="ECO:0000313" key="1">
    <source>
        <dbReference type="EMBL" id="KAH0449464.1"/>
    </source>
</evidence>
<reference evidence="1 2" key="1">
    <citation type="journal article" date="2021" name="Hortic Res">
        <title>Chromosome-scale assembly of the Dendrobium chrysotoxum genome enhances the understanding of orchid evolution.</title>
        <authorList>
            <person name="Zhang Y."/>
            <person name="Zhang G.Q."/>
            <person name="Zhang D."/>
            <person name="Liu X.D."/>
            <person name="Xu X.Y."/>
            <person name="Sun W.H."/>
            <person name="Yu X."/>
            <person name="Zhu X."/>
            <person name="Wang Z.W."/>
            <person name="Zhao X."/>
            <person name="Zhong W.Y."/>
            <person name="Chen H."/>
            <person name="Yin W.L."/>
            <person name="Huang T."/>
            <person name="Niu S.C."/>
            <person name="Liu Z.J."/>
        </authorList>
    </citation>
    <scope>NUCLEOTIDE SEQUENCE [LARGE SCALE GENOMIC DNA]</scope>
    <source>
        <strain evidence="1">Lindl</strain>
    </source>
</reference>
<dbReference type="EMBL" id="JAGFBR010000018">
    <property type="protein sequence ID" value="KAH0449464.1"/>
    <property type="molecule type" value="Genomic_DNA"/>
</dbReference>
<protein>
    <submittedName>
        <fullName evidence="1">Uncharacterized protein</fullName>
    </submittedName>
</protein>
<dbReference type="Proteomes" id="UP000775213">
    <property type="component" value="Unassembled WGS sequence"/>
</dbReference>
<keyword evidence="2" id="KW-1185">Reference proteome</keyword>
<dbReference type="AlphaFoldDB" id="A0AAV7G1N4"/>
<proteinExistence type="predicted"/>
<comment type="caution">
    <text evidence="1">The sequence shown here is derived from an EMBL/GenBank/DDBJ whole genome shotgun (WGS) entry which is preliminary data.</text>
</comment>
<evidence type="ECO:0000313" key="2">
    <source>
        <dbReference type="Proteomes" id="UP000775213"/>
    </source>
</evidence>
<gene>
    <name evidence="1" type="ORF">IEQ34_020156</name>
</gene>
<sequence length="117" mass="12619">MPLRLLLVELAQSPARFQHKPGLPRKLWDFTGEVVAGEVKIVQHSKGSKLTWNPPGEIDWIPVNSSPVSKLLCRSSCPSSVNLPRDSGNGPVSRLSLAENSKSLLSEPISAGISPLN</sequence>
<accession>A0AAV7G1N4</accession>
<organism evidence="1 2">
    <name type="scientific">Dendrobium chrysotoxum</name>
    <name type="common">Orchid</name>
    <dbReference type="NCBI Taxonomy" id="161865"/>
    <lineage>
        <taxon>Eukaryota</taxon>
        <taxon>Viridiplantae</taxon>
        <taxon>Streptophyta</taxon>
        <taxon>Embryophyta</taxon>
        <taxon>Tracheophyta</taxon>
        <taxon>Spermatophyta</taxon>
        <taxon>Magnoliopsida</taxon>
        <taxon>Liliopsida</taxon>
        <taxon>Asparagales</taxon>
        <taxon>Orchidaceae</taxon>
        <taxon>Epidendroideae</taxon>
        <taxon>Malaxideae</taxon>
        <taxon>Dendrobiinae</taxon>
        <taxon>Dendrobium</taxon>
    </lineage>
</organism>
<name>A0AAV7G1N4_DENCH</name>